<dbReference type="EMBL" id="VTPC01091219">
    <property type="protein sequence ID" value="KAF2879170.1"/>
    <property type="molecule type" value="Genomic_DNA"/>
</dbReference>
<keyword evidence="2" id="KW-1185">Reference proteome</keyword>
<dbReference type="OrthoDB" id="6757529at2759"/>
<dbReference type="AlphaFoldDB" id="A0A8K0C3C9"/>
<evidence type="ECO:0000313" key="1">
    <source>
        <dbReference type="EMBL" id="KAF2879170.1"/>
    </source>
</evidence>
<evidence type="ECO:0000313" key="2">
    <source>
        <dbReference type="Proteomes" id="UP000801492"/>
    </source>
</evidence>
<proteinExistence type="predicted"/>
<reference evidence="1" key="1">
    <citation type="submission" date="2019-08" db="EMBL/GenBank/DDBJ databases">
        <title>The genome of the North American firefly Photinus pyralis.</title>
        <authorList>
            <consortium name="Photinus pyralis genome working group"/>
            <person name="Fallon T.R."/>
            <person name="Sander Lower S.E."/>
            <person name="Weng J.-K."/>
        </authorList>
    </citation>
    <scope>NUCLEOTIDE SEQUENCE</scope>
    <source>
        <strain evidence="1">TRF0915ILg1</strain>
        <tissue evidence="1">Whole body</tissue>
    </source>
</reference>
<organism evidence="1 2">
    <name type="scientific">Ignelater luminosus</name>
    <name type="common">Cucubano</name>
    <name type="synonym">Pyrophorus luminosus</name>
    <dbReference type="NCBI Taxonomy" id="2038154"/>
    <lineage>
        <taxon>Eukaryota</taxon>
        <taxon>Metazoa</taxon>
        <taxon>Ecdysozoa</taxon>
        <taxon>Arthropoda</taxon>
        <taxon>Hexapoda</taxon>
        <taxon>Insecta</taxon>
        <taxon>Pterygota</taxon>
        <taxon>Neoptera</taxon>
        <taxon>Endopterygota</taxon>
        <taxon>Coleoptera</taxon>
        <taxon>Polyphaga</taxon>
        <taxon>Elateriformia</taxon>
        <taxon>Elateroidea</taxon>
        <taxon>Elateridae</taxon>
        <taxon>Agrypninae</taxon>
        <taxon>Pyrophorini</taxon>
        <taxon>Ignelater</taxon>
    </lineage>
</organism>
<name>A0A8K0C3C9_IGNLU</name>
<sequence length="184" mass="20671">MTFYWPQPHPDPRQYPQLKKSPVDTTGALFLLHLEPVFVLCLSHSFGIVDSFAMEPSSSVFERIYSCGCVKLQSQASRLLEEITTPVQHVRASTERLIKSRLNHNNEYTEVSTTEKTRIDDQIGNLNKSKSVIEGKEVEVSHNLVFAMVDGKVCNALTNTTLTQKCYVCGATSKNDYEGIILKT</sequence>
<gene>
    <name evidence="1" type="ORF">ILUMI_27002</name>
</gene>
<dbReference type="Proteomes" id="UP000801492">
    <property type="component" value="Unassembled WGS sequence"/>
</dbReference>
<protein>
    <submittedName>
        <fullName evidence="1">Uncharacterized protein</fullName>
    </submittedName>
</protein>
<accession>A0A8K0C3C9</accession>
<comment type="caution">
    <text evidence="1">The sequence shown here is derived from an EMBL/GenBank/DDBJ whole genome shotgun (WGS) entry which is preliminary data.</text>
</comment>